<feature type="domain" description="FAD-binding PCMH-type" evidence="4">
    <location>
        <begin position="36"/>
        <end position="222"/>
    </location>
</feature>
<accession>U2WCW5</accession>
<keyword evidence="3" id="KW-0274">FAD</keyword>
<dbReference type="InterPro" id="IPR016166">
    <property type="entry name" value="FAD-bd_PCMH"/>
</dbReference>
<dbReference type="SUPFAM" id="SSF56176">
    <property type="entry name" value="FAD-binding/transporter-associated domain-like"/>
    <property type="match status" value="1"/>
</dbReference>
<evidence type="ECO:0000256" key="1">
    <source>
        <dbReference type="ARBA" id="ARBA00008000"/>
    </source>
</evidence>
<dbReference type="eggNOG" id="COG0277">
    <property type="taxonomic scope" value="Bacteria"/>
</dbReference>
<name>U2WCW5_9PROT</name>
<dbReference type="EMBL" id="AWXE01000001">
    <property type="protein sequence ID" value="ERL47369.1"/>
    <property type="molecule type" value="Genomic_DNA"/>
</dbReference>
<dbReference type="STRING" id="1397666.RS24_00307"/>
<keyword evidence="5" id="KW-0456">Lyase</keyword>
<protein>
    <submittedName>
        <fullName evidence="5">Fumarate hydratase class I protein</fullName>
        <ecNumber evidence="5">4.2.1.2</ecNumber>
    </submittedName>
</protein>
<dbReference type="GO" id="GO:0004333">
    <property type="term" value="F:fumarate hydratase activity"/>
    <property type="evidence" value="ECO:0007669"/>
    <property type="project" value="UniProtKB-EC"/>
</dbReference>
<evidence type="ECO:0000259" key="4">
    <source>
        <dbReference type="PROSITE" id="PS51387"/>
    </source>
</evidence>
<comment type="caution">
    <text evidence="5">The sequence shown here is derived from an EMBL/GenBank/DDBJ whole genome shotgun (WGS) entry which is preliminary data.</text>
</comment>
<dbReference type="OrthoDB" id="9811557at2"/>
<dbReference type="InterPro" id="IPR016167">
    <property type="entry name" value="FAD-bd_PCMH_sub1"/>
</dbReference>
<sequence>MTTETLIASLTQKLGQEHVITDENELTYYGQDVFSEANKPLAVIRPGNKKELAETIGMVTEHDIAILPRGGGMSYTSGYLSNRQSVMVDMCRMTDIIEINLEDMYVTVEAGCRWVDLYEALKDKNVKTPMWGTLSGLKASIGGGASQNSVFFGSGQNGAMSDSIIGMEVVTSDGKIVITGSGAIENGTPFFRHFGPDLTGLFTGDTGALGVKATLTLKLVPDRPEKRFVSFNFDDHSGMLKAIADVARENLASECFGFDPFLQQQRMKRESLAKDIKTLGKVIGSEKGFTSKLKSAAEVVIAGRDYMKETSFSFHAVVSEMTDVQADKHLNRIREIANLHGGIEVANSIPKIIHAHPFVPLNNMIGPEGERWVPVHCLVPHSKAIDLFEAIEDYFESKQDVMEKYKIEAGHLILNIGNSATLLEPVFFWPDELMEFHHRNVEEDVLERISGFEADEAAREVVVELRDGLLDVFADYGATHFQIGRTYRYSKNIKPETLDLITGIKNVIDPKGLMNPGSLGLG</sequence>
<dbReference type="GO" id="GO:1903457">
    <property type="term" value="P:lactate catabolic process"/>
    <property type="evidence" value="ECO:0007669"/>
    <property type="project" value="TreeGrafter"/>
</dbReference>
<gene>
    <name evidence="5" type="ORF">RS24_00307</name>
</gene>
<comment type="similarity">
    <text evidence="1">Belongs to the FAD-binding oxidoreductase/transferase type 4 family.</text>
</comment>
<dbReference type="AlphaFoldDB" id="U2WCW5"/>
<dbReference type="PANTHER" id="PTHR11748">
    <property type="entry name" value="D-LACTATE DEHYDROGENASE"/>
    <property type="match status" value="1"/>
</dbReference>
<dbReference type="GO" id="GO:0008720">
    <property type="term" value="F:D-lactate dehydrogenase (NAD+) activity"/>
    <property type="evidence" value="ECO:0007669"/>
    <property type="project" value="TreeGrafter"/>
</dbReference>
<dbReference type="InterPro" id="IPR016169">
    <property type="entry name" value="FAD-bd_PCMH_sub2"/>
</dbReference>
<evidence type="ECO:0000313" key="6">
    <source>
        <dbReference type="Proteomes" id="UP000016762"/>
    </source>
</evidence>
<dbReference type="GO" id="GO:0071949">
    <property type="term" value="F:FAD binding"/>
    <property type="evidence" value="ECO:0007669"/>
    <property type="project" value="InterPro"/>
</dbReference>
<dbReference type="SUPFAM" id="SSF55103">
    <property type="entry name" value="FAD-linked oxidases, C-terminal domain"/>
    <property type="match status" value="1"/>
</dbReference>
<evidence type="ECO:0000256" key="2">
    <source>
        <dbReference type="ARBA" id="ARBA00022630"/>
    </source>
</evidence>
<dbReference type="Pfam" id="PF01565">
    <property type="entry name" value="FAD_binding_4"/>
    <property type="match status" value="1"/>
</dbReference>
<dbReference type="Gene3D" id="3.30.465.10">
    <property type="match status" value="1"/>
</dbReference>
<dbReference type="PROSITE" id="PS51387">
    <property type="entry name" value="FAD_PCMH"/>
    <property type="match status" value="1"/>
</dbReference>
<reference evidence="5 6" key="1">
    <citation type="journal article" date="2014" name="FEMS Microbiol. Ecol.">
        <title>Genomic differentiation among two strains of the PS1 clade isolated from geographically separated marine habitats.</title>
        <authorList>
            <person name="Jimenez-Infante F."/>
            <person name="Ngugi D.K."/>
            <person name="Alam I."/>
            <person name="Rashid M."/>
            <person name="Baalawi W."/>
            <person name="Kamau A.A."/>
            <person name="Bajic V.B."/>
            <person name="Stingl U."/>
        </authorList>
    </citation>
    <scope>NUCLEOTIDE SEQUENCE [LARGE SCALE GENOMIC DNA]</scope>
    <source>
        <strain evidence="5 6">RS24</strain>
    </source>
</reference>
<evidence type="ECO:0000256" key="3">
    <source>
        <dbReference type="ARBA" id="ARBA00022827"/>
    </source>
</evidence>
<dbReference type="Gene3D" id="3.30.43.10">
    <property type="entry name" value="Uridine Diphospho-n-acetylenolpyruvylglucosamine Reductase, domain 2"/>
    <property type="match status" value="1"/>
</dbReference>
<evidence type="ECO:0000313" key="5">
    <source>
        <dbReference type="EMBL" id="ERL47369.1"/>
    </source>
</evidence>
<dbReference type="RefSeq" id="WP_021776387.1">
    <property type="nucleotide sequence ID" value="NZ_AWXE01000001.1"/>
</dbReference>
<dbReference type="PANTHER" id="PTHR11748:SF111">
    <property type="entry name" value="D-LACTATE DEHYDROGENASE, MITOCHONDRIAL-RELATED"/>
    <property type="match status" value="1"/>
</dbReference>
<dbReference type="InterPro" id="IPR006094">
    <property type="entry name" value="Oxid_FAD_bind_N"/>
</dbReference>
<dbReference type="InterPro" id="IPR036318">
    <property type="entry name" value="FAD-bd_PCMH-like_sf"/>
</dbReference>
<dbReference type="EC" id="4.2.1.2" evidence="5"/>
<dbReference type="Proteomes" id="UP000016762">
    <property type="component" value="Unassembled WGS sequence"/>
</dbReference>
<dbReference type="Gene3D" id="1.10.45.10">
    <property type="entry name" value="Vanillyl-alcohol Oxidase, Chain A, domain 4"/>
    <property type="match status" value="1"/>
</dbReference>
<dbReference type="InterPro" id="IPR016164">
    <property type="entry name" value="FAD-linked_Oxase-like_C"/>
</dbReference>
<keyword evidence="2" id="KW-0285">Flavoprotein</keyword>
<organism evidence="5 6">
    <name type="scientific">Candidatus Micropelagius thuwalensis</name>
    <dbReference type="NCBI Taxonomy" id="1397666"/>
    <lineage>
        <taxon>Bacteria</taxon>
        <taxon>Pseudomonadati</taxon>
        <taxon>Pseudomonadota</taxon>
        <taxon>Alphaproteobacteria</taxon>
        <taxon>PS1 clade</taxon>
        <taxon>Candidatus Micropelagius</taxon>
    </lineage>
</organism>
<dbReference type="GO" id="GO:0004458">
    <property type="term" value="F:D-lactate dehydrogenase (cytochrome) activity"/>
    <property type="evidence" value="ECO:0007669"/>
    <property type="project" value="TreeGrafter"/>
</dbReference>
<proteinExistence type="inferred from homology"/>
<keyword evidence="6" id="KW-1185">Reference proteome</keyword>
<dbReference type="InterPro" id="IPR016171">
    <property type="entry name" value="Vanillyl_alc_oxidase_C-sub2"/>
</dbReference>